<dbReference type="EMBL" id="JOKQ01000012">
    <property type="protein sequence ID" value="KHN68807.1"/>
    <property type="molecule type" value="Genomic_DNA"/>
</dbReference>
<evidence type="ECO:0000313" key="2">
    <source>
        <dbReference type="EMBL" id="KHN68807.1"/>
    </source>
</evidence>
<feature type="coiled-coil region" evidence="1">
    <location>
        <begin position="19"/>
        <end position="46"/>
    </location>
</feature>
<dbReference type="VEuPathDB" id="MicrosporidiaDB:M896_120260"/>
<keyword evidence="1" id="KW-0175">Coiled coil</keyword>
<dbReference type="AlphaFoldDB" id="A0A0B2UIE6"/>
<dbReference type="RefSeq" id="XP_014562849.1">
    <property type="nucleotide sequence ID" value="XM_014707363.1"/>
</dbReference>
<gene>
    <name evidence="2" type="ORF">M896_120260</name>
</gene>
<comment type="caution">
    <text evidence="2">The sequence shown here is derived from an EMBL/GenBank/DDBJ whole genome shotgun (WGS) entry which is preliminary data.</text>
</comment>
<dbReference type="OrthoDB" id="2192696at2759"/>
<proteinExistence type="predicted"/>
<protein>
    <submittedName>
        <fullName evidence="2">Uncharacterized protein</fullName>
    </submittedName>
</protein>
<dbReference type="InParanoid" id="A0A0B2UIE6"/>
<evidence type="ECO:0000313" key="3">
    <source>
        <dbReference type="Proteomes" id="UP000031056"/>
    </source>
</evidence>
<dbReference type="STRING" id="1354746.A0A0B2UIE6"/>
<sequence>MIEEEEEIIHIMEEIDCTFSSINRTLRKMKEVVERIEKENKLIINNLSPWQRFFCIESTEDVINEYADLPTHKDISESCADNTYVLDESSMSMKFSSPRNPFVDSASSETLNRTFLGNLEARFNWSNAENTSSSIVPVVEEREFEFQDESESSDAILPFNPSMLPPAFRTDEGIFMVYRYIAGCSGATIEDICRGVPMLGRERIQIFVDMLLRKRFIGKRGASFRTS</sequence>
<dbReference type="GeneID" id="26262543"/>
<name>A0A0B2UIE6_9MICR</name>
<organism evidence="2 3">
    <name type="scientific">Ordospora colligata OC4</name>
    <dbReference type="NCBI Taxonomy" id="1354746"/>
    <lineage>
        <taxon>Eukaryota</taxon>
        <taxon>Fungi</taxon>
        <taxon>Fungi incertae sedis</taxon>
        <taxon>Microsporidia</taxon>
        <taxon>Ordosporidae</taxon>
        <taxon>Ordospora</taxon>
    </lineage>
</organism>
<reference evidence="2 3" key="1">
    <citation type="journal article" date="2014" name="MBio">
        <title>The Ordospora colligata genome; evolution of extreme reduction in microsporidia and host-to-parasite horizontal gene transfer.</title>
        <authorList>
            <person name="Pombert J.-F."/>
            <person name="Haag K.L."/>
            <person name="Beidas S."/>
            <person name="Ebert D."/>
            <person name="Keeling P.J."/>
        </authorList>
    </citation>
    <scope>NUCLEOTIDE SEQUENCE [LARGE SCALE GENOMIC DNA]</scope>
    <source>
        <strain evidence="2 3">OC4</strain>
    </source>
</reference>
<keyword evidence="3" id="KW-1185">Reference proteome</keyword>
<evidence type="ECO:0000256" key="1">
    <source>
        <dbReference type="SAM" id="Coils"/>
    </source>
</evidence>
<dbReference type="HOGENOM" id="CLU_105931_0_0_1"/>
<accession>A0A0B2UIE6</accession>
<dbReference type="Proteomes" id="UP000031056">
    <property type="component" value="Unassembled WGS sequence"/>
</dbReference>